<evidence type="ECO:0000313" key="4">
    <source>
        <dbReference type="RefSeq" id="XP_020861815.1"/>
    </source>
</evidence>
<feature type="compositionally biased region" description="Basic residues" evidence="1">
    <location>
        <begin position="57"/>
        <end position="70"/>
    </location>
</feature>
<feature type="signal peptide" evidence="2">
    <location>
        <begin position="1"/>
        <end position="24"/>
    </location>
</feature>
<dbReference type="Proteomes" id="UP000515140">
    <property type="component" value="Unplaced"/>
</dbReference>
<evidence type="ECO:0000313" key="3">
    <source>
        <dbReference type="Proteomes" id="UP000515140"/>
    </source>
</evidence>
<feature type="region of interest" description="Disordered" evidence="1">
    <location>
        <begin position="57"/>
        <end position="119"/>
    </location>
</feature>
<accession>A0A6P5LTF4</accession>
<evidence type="ECO:0000256" key="2">
    <source>
        <dbReference type="SAM" id="SignalP"/>
    </source>
</evidence>
<sequence length="237" mass="26269">MFSEALWALLLLSSSFDKWLCCRAEREEGRRKITYKKRRMGCADSHIHLEGIRKRVLKSRTPSKKGRSARRAGNPGPERPKNPGPAPLPTPTPTPTPTLTPSVLLGGGGRGGWKKRITKQSIPRPVCPALATSLDLRIKGFQHFLQAPAQTRPARLSTFSAPNPNMLESPWPQDLLSLQTRVERDLFPAGSRAQDAGLGISQSTEQSRGKLSRAHPLSLRLRGRRDKNSSAAFRRCQ</sequence>
<dbReference type="RefSeq" id="XP_020861815.1">
    <property type="nucleotide sequence ID" value="XM_021006156.1"/>
</dbReference>
<feature type="chain" id="PRO_5028462039" evidence="2">
    <location>
        <begin position="25"/>
        <end position="237"/>
    </location>
</feature>
<proteinExistence type="predicted"/>
<gene>
    <name evidence="4" type="primary">LOC110221486</name>
</gene>
<reference evidence="4" key="1">
    <citation type="submission" date="2025-08" db="UniProtKB">
        <authorList>
            <consortium name="RefSeq"/>
        </authorList>
    </citation>
    <scope>IDENTIFICATION</scope>
    <source>
        <tissue evidence="4">Spleen</tissue>
    </source>
</reference>
<dbReference type="InParanoid" id="A0A6P5LTF4"/>
<evidence type="ECO:0000256" key="1">
    <source>
        <dbReference type="SAM" id="MobiDB-lite"/>
    </source>
</evidence>
<feature type="region of interest" description="Disordered" evidence="1">
    <location>
        <begin position="189"/>
        <end position="237"/>
    </location>
</feature>
<dbReference type="GeneID" id="110221486"/>
<keyword evidence="3" id="KW-1185">Reference proteome</keyword>
<name>A0A6P5LTF4_PHACI</name>
<dbReference type="KEGG" id="pcw:110221486"/>
<organism evidence="3 4">
    <name type="scientific">Phascolarctos cinereus</name>
    <name type="common">Koala</name>
    <dbReference type="NCBI Taxonomy" id="38626"/>
    <lineage>
        <taxon>Eukaryota</taxon>
        <taxon>Metazoa</taxon>
        <taxon>Chordata</taxon>
        <taxon>Craniata</taxon>
        <taxon>Vertebrata</taxon>
        <taxon>Euteleostomi</taxon>
        <taxon>Mammalia</taxon>
        <taxon>Metatheria</taxon>
        <taxon>Diprotodontia</taxon>
        <taxon>Phascolarctidae</taxon>
        <taxon>Phascolarctos</taxon>
    </lineage>
</organism>
<dbReference type="AlphaFoldDB" id="A0A6P5LTF4"/>
<keyword evidence="2" id="KW-0732">Signal</keyword>
<feature type="compositionally biased region" description="Pro residues" evidence="1">
    <location>
        <begin position="82"/>
        <end position="98"/>
    </location>
</feature>
<protein>
    <submittedName>
        <fullName evidence="4">Uncharacterized protein LOC110221486 isoform X1</fullName>
    </submittedName>
</protein>